<evidence type="ECO:0000256" key="3">
    <source>
        <dbReference type="ARBA" id="ARBA00022568"/>
    </source>
</evidence>
<evidence type="ECO:0000256" key="8">
    <source>
        <dbReference type="ARBA" id="ARBA00023136"/>
    </source>
</evidence>
<gene>
    <name evidence="11" type="ORF">CLCOL_12300</name>
</gene>
<dbReference type="GO" id="GO:0016020">
    <property type="term" value="C:membrane"/>
    <property type="evidence" value="ECO:0007669"/>
    <property type="project" value="InterPro"/>
</dbReference>
<keyword evidence="9" id="KW-0050">Antiport</keyword>
<organism evidence="11 12">
    <name type="scientific">Clostridium colicanis DSM 13634</name>
    <dbReference type="NCBI Taxonomy" id="1121305"/>
    <lineage>
        <taxon>Bacteria</taxon>
        <taxon>Bacillati</taxon>
        <taxon>Bacillota</taxon>
        <taxon>Clostridia</taxon>
        <taxon>Eubacteriales</taxon>
        <taxon>Clostridiaceae</taxon>
        <taxon>Clostridium</taxon>
    </lineage>
</organism>
<keyword evidence="7 9" id="KW-0406">Ion transport</keyword>
<reference evidence="11 12" key="1">
    <citation type="submission" date="2016-02" db="EMBL/GenBank/DDBJ databases">
        <title>Genome sequence of Clostridium colicanis DSM 13634.</title>
        <authorList>
            <person name="Poehlein A."/>
            <person name="Daniel R."/>
        </authorList>
    </citation>
    <scope>NUCLEOTIDE SEQUENCE [LARGE SCALE GENOMIC DNA]</scope>
    <source>
        <strain evidence="11 12">DSM 13634</strain>
    </source>
</reference>
<evidence type="ECO:0000256" key="1">
    <source>
        <dbReference type="ARBA" id="ARBA00004127"/>
    </source>
</evidence>
<evidence type="ECO:0000256" key="9">
    <source>
        <dbReference type="RuleBase" id="RU365028"/>
    </source>
</evidence>
<evidence type="ECO:0000256" key="7">
    <source>
        <dbReference type="ARBA" id="ARBA00023065"/>
    </source>
</evidence>
<name>A0A151AN81_9CLOT</name>
<dbReference type="GO" id="GO:0012505">
    <property type="term" value="C:endomembrane system"/>
    <property type="evidence" value="ECO:0007669"/>
    <property type="project" value="UniProtKB-SubCell"/>
</dbReference>
<feature type="transmembrane region" description="Helical" evidence="9">
    <location>
        <begin position="201"/>
        <end position="218"/>
    </location>
</feature>
<feature type="transmembrane region" description="Helical" evidence="9">
    <location>
        <begin position="58"/>
        <end position="81"/>
    </location>
</feature>
<feature type="transmembrane region" description="Helical" evidence="9">
    <location>
        <begin position="87"/>
        <end position="107"/>
    </location>
</feature>
<feature type="transmembrane region" description="Helical" evidence="9">
    <location>
        <begin position="119"/>
        <end position="139"/>
    </location>
</feature>
<evidence type="ECO:0000256" key="4">
    <source>
        <dbReference type="ARBA" id="ARBA00022692"/>
    </source>
</evidence>
<dbReference type="InterPro" id="IPR004713">
    <property type="entry name" value="CaH_exchang"/>
</dbReference>
<sequence>MTKKYIFTLISIIAIFINTPFVLANTIIYSVAIIPVAILLGDLTSVMSQYIGEKRGGLLAATIGNFPELMMGIWSISFGMVPMVKSALVGSIISNMLLVLGISIFCGGIKHKEQRFNKIVARTNFNMLLLAMSAMLVMASIDSYSNLSGKIMFTISIKVSIVLIGVYILGLIFSLYTHNNLFVISEGIEEKGNKRDKKRKNIIVIKIILESILLFIISEKLTFSINELVNKYSLSQQFIGIILIPILGNMGENVSAIICAAKNKINMSLEIAIGSSIQISLFVTPILIIFSYFMGVQMNFVFSHFQIMMSAIAIAMSYFVFQDGRTYWFEGAILLAIYTMITMGYYYLA</sequence>
<dbReference type="InterPro" id="IPR004798">
    <property type="entry name" value="CAX-like"/>
</dbReference>
<dbReference type="InterPro" id="IPR044880">
    <property type="entry name" value="NCX_ion-bd_dom_sf"/>
</dbReference>
<dbReference type="InterPro" id="IPR004837">
    <property type="entry name" value="NaCa_Exmemb"/>
</dbReference>
<feature type="transmembrane region" description="Helical" evidence="9">
    <location>
        <begin position="151"/>
        <end position="176"/>
    </location>
</feature>
<evidence type="ECO:0000256" key="6">
    <source>
        <dbReference type="ARBA" id="ARBA00022989"/>
    </source>
</evidence>
<keyword evidence="8 9" id="KW-0472">Membrane</keyword>
<dbReference type="STRING" id="1121305.CLCOL_12300"/>
<comment type="subcellular location">
    <subcellularLocation>
        <location evidence="1">Endomembrane system</location>
        <topology evidence="1">Multi-pass membrane protein</topology>
    </subcellularLocation>
</comment>
<evidence type="ECO:0000259" key="10">
    <source>
        <dbReference type="Pfam" id="PF01699"/>
    </source>
</evidence>
<comment type="similarity">
    <text evidence="9">Belongs to the Ca(2+):cation antiporter (CaCA) (TC 2.A.19) family.</text>
</comment>
<evidence type="ECO:0000313" key="12">
    <source>
        <dbReference type="Proteomes" id="UP000075374"/>
    </source>
</evidence>
<evidence type="ECO:0000313" key="11">
    <source>
        <dbReference type="EMBL" id="KYH29094.1"/>
    </source>
</evidence>
<keyword evidence="12" id="KW-1185">Reference proteome</keyword>
<feature type="transmembrane region" description="Helical" evidence="9">
    <location>
        <begin position="238"/>
        <end position="259"/>
    </location>
</feature>
<dbReference type="PANTHER" id="PTHR31503:SF22">
    <property type="entry name" value="VACUOLAR CALCIUM ION TRANSPORTER"/>
    <property type="match status" value="1"/>
</dbReference>
<dbReference type="PANTHER" id="PTHR31503">
    <property type="entry name" value="VACUOLAR CALCIUM ION TRANSPORTER"/>
    <property type="match status" value="1"/>
</dbReference>
<evidence type="ECO:0000256" key="2">
    <source>
        <dbReference type="ARBA" id="ARBA00022448"/>
    </source>
</evidence>
<feature type="domain" description="Sodium/calcium exchanger membrane region" evidence="10">
    <location>
        <begin position="27"/>
        <end position="175"/>
    </location>
</feature>
<proteinExistence type="inferred from homology"/>
<feature type="transmembrane region" description="Helical" evidence="9">
    <location>
        <begin position="300"/>
        <end position="321"/>
    </location>
</feature>
<protein>
    <recommendedName>
        <fullName evidence="9">Ca(2+)/H(+) antiporter</fullName>
    </recommendedName>
</protein>
<dbReference type="GO" id="GO:0006874">
    <property type="term" value="P:intracellular calcium ion homeostasis"/>
    <property type="evidence" value="ECO:0007669"/>
    <property type="project" value="TreeGrafter"/>
</dbReference>
<dbReference type="NCBIfam" id="TIGR00378">
    <property type="entry name" value="cax"/>
    <property type="match status" value="1"/>
</dbReference>
<dbReference type="Pfam" id="PF01699">
    <property type="entry name" value="Na_Ca_ex"/>
    <property type="match status" value="2"/>
</dbReference>
<comment type="function">
    <text evidence="9">Ca(+)/H(+) antiporter that extrudes calcium in exchange for external protons.</text>
</comment>
<evidence type="ECO:0000256" key="5">
    <source>
        <dbReference type="ARBA" id="ARBA00022837"/>
    </source>
</evidence>
<keyword evidence="4 9" id="KW-0812">Transmembrane</keyword>
<keyword evidence="2 9" id="KW-0813">Transport</keyword>
<dbReference type="EMBL" id="LTBB01000005">
    <property type="protein sequence ID" value="KYH29094.1"/>
    <property type="molecule type" value="Genomic_DNA"/>
</dbReference>
<dbReference type="Gene3D" id="1.20.1420.30">
    <property type="entry name" value="NCX, central ion-binding region"/>
    <property type="match status" value="1"/>
</dbReference>
<dbReference type="RefSeq" id="WP_061858102.1">
    <property type="nucleotide sequence ID" value="NZ_LTBB01000005.1"/>
</dbReference>
<feature type="domain" description="Sodium/calcium exchanger membrane region" evidence="10">
    <location>
        <begin position="207"/>
        <end position="342"/>
    </location>
</feature>
<feature type="transmembrane region" description="Helical" evidence="9">
    <location>
        <begin position="328"/>
        <end position="348"/>
    </location>
</feature>
<keyword evidence="5 9" id="KW-0106">Calcium</keyword>
<feature type="transmembrane region" description="Helical" evidence="9">
    <location>
        <begin position="27"/>
        <end position="46"/>
    </location>
</feature>
<dbReference type="PATRIC" id="fig|1121305.3.peg.1233"/>
<accession>A0A151AN81</accession>
<keyword evidence="3 9" id="KW-0109">Calcium transport</keyword>
<dbReference type="GO" id="GO:0015369">
    <property type="term" value="F:calcium:proton antiporter activity"/>
    <property type="evidence" value="ECO:0007669"/>
    <property type="project" value="UniProtKB-UniRule"/>
</dbReference>
<keyword evidence="6 9" id="KW-1133">Transmembrane helix</keyword>
<comment type="caution">
    <text evidence="11">The sequence shown here is derived from an EMBL/GenBank/DDBJ whole genome shotgun (WGS) entry which is preliminary data.</text>
</comment>
<feature type="transmembrane region" description="Helical" evidence="9">
    <location>
        <begin position="271"/>
        <end position="294"/>
    </location>
</feature>
<dbReference type="Proteomes" id="UP000075374">
    <property type="component" value="Unassembled WGS sequence"/>
</dbReference>
<dbReference type="AlphaFoldDB" id="A0A151AN81"/>
<feature type="transmembrane region" description="Helical" evidence="9">
    <location>
        <begin position="5"/>
        <end position="21"/>
    </location>
</feature>